<evidence type="ECO:0000313" key="13">
    <source>
        <dbReference type="EMBL" id="KAJ5151547.1"/>
    </source>
</evidence>
<keyword evidence="5" id="KW-0677">Repeat</keyword>
<evidence type="ECO:0000256" key="8">
    <source>
        <dbReference type="ARBA" id="ARBA00022989"/>
    </source>
</evidence>
<evidence type="ECO:0000256" key="6">
    <source>
        <dbReference type="ARBA" id="ARBA00022741"/>
    </source>
</evidence>
<accession>A0A9W9HLA8</accession>
<evidence type="ECO:0000313" key="14">
    <source>
        <dbReference type="Proteomes" id="UP001146351"/>
    </source>
</evidence>
<evidence type="ECO:0000256" key="3">
    <source>
        <dbReference type="ARBA" id="ARBA00022448"/>
    </source>
</evidence>
<dbReference type="PANTHER" id="PTHR24223">
    <property type="entry name" value="ATP-BINDING CASSETTE SUB-FAMILY C"/>
    <property type="match status" value="1"/>
</dbReference>
<keyword evidence="4 10" id="KW-0812">Transmembrane</keyword>
<dbReference type="FunFam" id="1.20.1560.10:FF:000013">
    <property type="entry name" value="ABC transporter C family member 2"/>
    <property type="match status" value="1"/>
</dbReference>
<dbReference type="SUPFAM" id="SSF52540">
    <property type="entry name" value="P-loop containing nucleoside triphosphate hydrolases"/>
    <property type="match status" value="2"/>
</dbReference>
<keyword evidence="8 10" id="KW-1133">Transmembrane helix</keyword>
<feature type="transmembrane region" description="Helical" evidence="10">
    <location>
        <begin position="130"/>
        <end position="148"/>
    </location>
</feature>
<dbReference type="PROSITE" id="PS50929">
    <property type="entry name" value="ABC_TM1F"/>
    <property type="match status" value="2"/>
</dbReference>
<evidence type="ECO:0000256" key="7">
    <source>
        <dbReference type="ARBA" id="ARBA00022840"/>
    </source>
</evidence>
<feature type="transmembrane region" description="Helical" evidence="10">
    <location>
        <begin position="297"/>
        <end position="321"/>
    </location>
</feature>
<evidence type="ECO:0000256" key="5">
    <source>
        <dbReference type="ARBA" id="ARBA00022737"/>
    </source>
</evidence>
<dbReference type="GO" id="GO:0005524">
    <property type="term" value="F:ATP binding"/>
    <property type="evidence" value="ECO:0007669"/>
    <property type="project" value="UniProtKB-KW"/>
</dbReference>
<feature type="transmembrane region" description="Helical" evidence="10">
    <location>
        <begin position="1163"/>
        <end position="1183"/>
    </location>
</feature>
<reference evidence="13" key="1">
    <citation type="submission" date="2022-11" db="EMBL/GenBank/DDBJ databases">
        <authorList>
            <person name="Petersen C."/>
        </authorList>
    </citation>
    <scope>NUCLEOTIDE SEQUENCE</scope>
    <source>
        <strain evidence="13">IBT 21917</strain>
    </source>
</reference>
<dbReference type="OrthoDB" id="6500128at2759"/>
<feature type="transmembrane region" description="Helical" evidence="10">
    <location>
        <begin position="1033"/>
        <end position="1058"/>
    </location>
</feature>
<feature type="domain" description="ABC transporter" evidence="11">
    <location>
        <begin position="624"/>
        <end position="861"/>
    </location>
</feature>
<dbReference type="CDD" id="cd03250">
    <property type="entry name" value="ABCC_MRP_domain1"/>
    <property type="match status" value="1"/>
</dbReference>
<reference evidence="13" key="2">
    <citation type="journal article" date="2023" name="IMA Fungus">
        <title>Comparative genomic study of the Penicillium genus elucidates a diverse pangenome and 15 lateral gene transfer events.</title>
        <authorList>
            <person name="Petersen C."/>
            <person name="Sorensen T."/>
            <person name="Nielsen M.R."/>
            <person name="Sondergaard T.E."/>
            <person name="Sorensen J.L."/>
            <person name="Fitzpatrick D.A."/>
            <person name="Frisvad J.C."/>
            <person name="Nielsen K.L."/>
        </authorList>
    </citation>
    <scope>NUCLEOTIDE SEQUENCE</scope>
    <source>
        <strain evidence="13">IBT 21917</strain>
    </source>
</reference>
<dbReference type="FunFam" id="3.40.50.300:FF:000610">
    <property type="entry name" value="Multidrug resistance-associated ABC transporter"/>
    <property type="match status" value="1"/>
</dbReference>
<dbReference type="InterPro" id="IPR003593">
    <property type="entry name" value="AAA+_ATPase"/>
</dbReference>
<keyword evidence="9 10" id="KW-0472">Membrane</keyword>
<protein>
    <recommendedName>
        <fullName evidence="15">ABC bile acid transporter</fullName>
    </recommendedName>
</protein>
<feature type="transmembrane region" description="Helical" evidence="10">
    <location>
        <begin position="31"/>
        <end position="59"/>
    </location>
</feature>
<dbReference type="Pfam" id="PF00664">
    <property type="entry name" value="ABC_membrane"/>
    <property type="match status" value="2"/>
</dbReference>
<feature type="transmembrane region" description="Helical" evidence="10">
    <location>
        <begin position="441"/>
        <end position="466"/>
    </location>
</feature>
<feature type="domain" description="ABC transmembrane type-1" evidence="12">
    <location>
        <begin position="305"/>
        <end position="597"/>
    </location>
</feature>
<dbReference type="InterPro" id="IPR036640">
    <property type="entry name" value="ABC1_TM_sf"/>
</dbReference>
<gene>
    <name evidence="13" type="ORF">N7492_009842</name>
</gene>
<feature type="domain" description="ABC transporter" evidence="11">
    <location>
        <begin position="1221"/>
        <end position="1460"/>
    </location>
</feature>
<evidence type="ECO:0000256" key="1">
    <source>
        <dbReference type="ARBA" id="ARBA00004141"/>
    </source>
</evidence>
<evidence type="ECO:0000259" key="12">
    <source>
        <dbReference type="PROSITE" id="PS50929"/>
    </source>
</evidence>
<dbReference type="PROSITE" id="PS50893">
    <property type="entry name" value="ABC_TRANSPORTER_2"/>
    <property type="match status" value="2"/>
</dbReference>
<dbReference type="CDD" id="cd03244">
    <property type="entry name" value="ABCC_MRP_domain2"/>
    <property type="match status" value="1"/>
</dbReference>
<dbReference type="SMART" id="SM00382">
    <property type="entry name" value="AAA"/>
    <property type="match status" value="2"/>
</dbReference>
<dbReference type="InterPro" id="IPR050173">
    <property type="entry name" value="ABC_transporter_C-like"/>
</dbReference>
<dbReference type="PROSITE" id="PS00211">
    <property type="entry name" value="ABC_TRANSPORTER_1"/>
    <property type="match status" value="1"/>
</dbReference>
<dbReference type="CDD" id="cd18596">
    <property type="entry name" value="ABC_6TM_VMR1_D1_like"/>
    <property type="match status" value="1"/>
</dbReference>
<dbReference type="Proteomes" id="UP001146351">
    <property type="component" value="Unassembled WGS sequence"/>
</dbReference>
<dbReference type="CDD" id="cd18604">
    <property type="entry name" value="ABC_6TM_VMR1_D2_like"/>
    <property type="match status" value="1"/>
</dbReference>
<keyword evidence="14" id="KW-1185">Reference proteome</keyword>
<feature type="transmembrane region" description="Helical" evidence="10">
    <location>
        <begin position="948"/>
        <end position="974"/>
    </location>
</feature>
<feature type="transmembrane region" description="Helical" evidence="10">
    <location>
        <begin position="541"/>
        <end position="562"/>
    </location>
</feature>
<dbReference type="Gene3D" id="1.20.1560.10">
    <property type="entry name" value="ABC transporter type 1, transmembrane domain"/>
    <property type="match status" value="2"/>
</dbReference>
<dbReference type="InterPro" id="IPR027417">
    <property type="entry name" value="P-loop_NTPase"/>
</dbReference>
<comment type="similarity">
    <text evidence="2">Belongs to the ABC transporter superfamily. ABCC family. Conjugate transporter (TC 3.A.1.208) subfamily.</text>
</comment>
<feature type="transmembrane region" description="Helical" evidence="10">
    <location>
        <begin position="154"/>
        <end position="175"/>
    </location>
</feature>
<dbReference type="SUPFAM" id="SSF90123">
    <property type="entry name" value="ABC transporter transmembrane region"/>
    <property type="match status" value="2"/>
</dbReference>
<proteinExistence type="inferred from homology"/>
<dbReference type="InterPro" id="IPR017871">
    <property type="entry name" value="ABC_transporter-like_CS"/>
</dbReference>
<feature type="transmembrane region" description="Helical" evidence="10">
    <location>
        <begin position="187"/>
        <end position="208"/>
    </location>
</feature>
<feature type="transmembrane region" description="Helical" evidence="10">
    <location>
        <begin position="1131"/>
        <end position="1151"/>
    </location>
</feature>
<name>A0A9W9HLA8_9EURO</name>
<dbReference type="InterPro" id="IPR011527">
    <property type="entry name" value="ABC1_TM_dom"/>
</dbReference>
<dbReference type="GO" id="GO:0016020">
    <property type="term" value="C:membrane"/>
    <property type="evidence" value="ECO:0007669"/>
    <property type="project" value="UniProtKB-SubCell"/>
</dbReference>
<dbReference type="GO" id="GO:0140359">
    <property type="term" value="F:ABC-type transporter activity"/>
    <property type="evidence" value="ECO:0007669"/>
    <property type="project" value="InterPro"/>
</dbReference>
<evidence type="ECO:0000259" key="11">
    <source>
        <dbReference type="PROSITE" id="PS50893"/>
    </source>
</evidence>
<dbReference type="Pfam" id="PF00005">
    <property type="entry name" value="ABC_tran"/>
    <property type="match status" value="2"/>
</dbReference>
<evidence type="ECO:0000256" key="4">
    <source>
        <dbReference type="ARBA" id="ARBA00022692"/>
    </source>
</evidence>
<comment type="subcellular location">
    <subcellularLocation>
        <location evidence="1">Membrane</location>
        <topology evidence="1">Multi-pass membrane protein</topology>
    </subcellularLocation>
</comment>
<feature type="transmembrane region" description="Helical" evidence="10">
    <location>
        <begin position="905"/>
        <end position="928"/>
    </location>
</feature>
<feature type="domain" description="ABC transmembrane type-1" evidence="12">
    <location>
        <begin position="908"/>
        <end position="1187"/>
    </location>
</feature>
<keyword evidence="3" id="KW-0813">Transport</keyword>
<dbReference type="EMBL" id="JAPQKO010000008">
    <property type="protein sequence ID" value="KAJ5151547.1"/>
    <property type="molecule type" value="Genomic_DNA"/>
</dbReference>
<keyword evidence="6" id="KW-0547">Nucleotide-binding</keyword>
<dbReference type="PANTHER" id="PTHR24223:SF456">
    <property type="entry name" value="MULTIDRUG RESISTANCE-ASSOCIATED PROTEIN LETHAL(2)03659"/>
    <property type="match status" value="1"/>
</dbReference>
<dbReference type="InterPro" id="IPR003439">
    <property type="entry name" value="ABC_transporter-like_ATP-bd"/>
</dbReference>
<evidence type="ECO:0008006" key="15">
    <source>
        <dbReference type="Google" id="ProtNLM"/>
    </source>
</evidence>
<evidence type="ECO:0000256" key="2">
    <source>
        <dbReference type="ARBA" id="ARBA00009726"/>
    </source>
</evidence>
<feature type="transmembrane region" description="Helical" evidence="10">
    <location>
        <begin position="341"/>
        <end position="358"/>
    </location>
</feature>
<evidence type="ECO:0000256" key="9">
    <source>
        <dbReference type="ARBA" id="ARBA00023136"/>
    </source>
</evidence>
<sequence length="1474" mass="161643">MESNQPILPGLQQPLSGQRNSTVPFLTHNVALAWTSAVGLLAVILLGVYADSYLILVIWRRKRKTMRLLTEFYADQDGEATADSIKEVSASTRNIHRLTGACVGLGGAVSIAKMAVSLGIQRRGMPAIDLLQIVIWAFLSLQCSALFLRLPAPVPFSIALRAALSGAVVVIVLFMQLKGLYDAQEHLTLESVFVELQIAASLCAIISNLLVPRRPELFHHGIPVDREYSTSFLGWLSFSWIAPRLKMMKTCTVGINNLPQLSYSLRAESALRTCRQMMSSGTTGAQGLWVVILRSELGLLSLQGIITLGSSLLGFVPQFAVMRILATLEESQQGERDEARLYTFLVLLCTSTMATAILDSMKYWISYGKLAVRVQQRLTIALFEKAVRRSVDAACTSKIGRAKGNNVDGPLNHISLAAVDAKAIADFVCMTFQLYETPAKLLVASVFLWTLLGWQGLLACGIVLVLTSCGNSYTVKRYSQSQRNLHQSRDQRLTLVTEVIRGIQHVKFAALEDRWEERVTELRDQEMRAQWSTSLWQTAMFSLYFLSPILLSVAALGVALLINRDLTATTAFTTITVLNSVERSLCVLPDIASMFASAFVSMQRLSRFFAEPNHVSNVIPSEVIEFRDARLAWPSSPAFLSGVNLKFPSGALSVITGATGTGKSLLLTAILGESDLLAGTISAPTPFQVQSKPGQCAQGGIAYVPQAPWIERGTIRDNILFGTPFSPERYALVLFACALEKDMEQLPAGDLTGIGTDGVNLSGGQRWRVSLARALYSPAQTLLLDDFFSAVDVHTRAHLYRHALMGEIARGRTRVLATHHVDVCLPSAEYLVSLGNGTAVTRSVEDARREQLGQVRPVATLNNEGLQELEPQIEHIQAPGGDEEETVGFSCDALWAYATQGGSPFFWVLVLVSFVGYSGLLLGKAWYIKLWTSRNASTPEPDHVQYYLAIYLGISLIAGMAGVSRCYLIICVAFRASQRLFNQMLHTILRAPLQWHAAIPSGRILARLSSDVTTIDSRLARDLRNTLDRVADVAMALAAGSLVSPLVLLIAAALILLYHRFAHTYLHASRILNRLMGAAKGPVYEHLDACLAGLPVIRAFGRVDAYRQSFLDKVDAHNRAYFSLRLLHRWLGFRVNMIGAGFSAASAALIVSLRDVDAGTAGFALSFTMQITASIGMVVRHYASLEQDMNSVERVREYARLETERYEGRDAPAAWPTRGRIEVSDLVVRHAPHLPSVLQGISFRVEEGERVAVVGRTGAGKSSLVLALFRILEAAQGQIFVDGIDISQLKLQMLRGRIAVIPQNPAIFRGTIRSNLDPFDEHEESELLDALESVRWTLDTPDACSESSPLDRAVAAGGSNLSQGQRQLLCIAREIVCRPKVLVLDEATSAVDKESDRLIQQCIRTVFGGGSTTLLVVAHRLSTVADFDRILVLDAGRAVEFGSPLELVERENGIFREMVEQDQGVSLKEIMARR</sequence>
<dbReference type="GO" id="GO:0016887">
    <property type="term" value="F:ATP hydrolysis activity"/>
    <property type="evidence" value="ECO:0007669"/>
    <property type="project" value="InterPro"/>
</dbReference>
<comment type="caution">
    <text evidence="13">The sequence shown here is derived from an EMBL/GenBank/DDBJ whole genome shotgun (WGS) entry which is preliminary data.</text>
</comment>
<keyword evidence="7" id="KW-0067">ATP-binding</keyword>
<dbReference type="GO" id="GO:0005737">
    <property type="term" value="C:cytoplasm"/>
    <property type="evidence" value="ECO:0007669"/>
    <property type="project" value="UniProtKB-ARBA"/>
</dbReference>
<dbReference type="Gene3D" id="3.40.50.300">
    <property type="entry name" value="P-loop containing nucleotide triphosphate hydrolases"/>
    <property type="match status" value="2"/>
</dbReference>
<organism evidence="13 14">
    <name type="scientific">Penicillium capsulatum</name>
    <dbReference type="NCBI Taxonomy" id="69766"/>
    <lineage>
        <taxon>Eukaryota</taxon>
        <taxon>Fungi</taxon>
        <taxon>Dikarya</taxon>
        <taxon>Ascomycota</taxon>
        <taxon>Pezizomycotina</taxon>
        <taxon>Eurotiomycetes</taxon>
        <taxon>Eurotiomycetidae</taxon>
        <taxon>Eurotiales</taxon>
        <taxon>Aspergillaceae</taxon>
        <taxon>Penicillium</taxon>
    </lineage>
</organism>
<evidence type="ECO:0000256" key="10">
    <source>
        <dbReference type="SAM" id="Phobius"/>
    </source>
</evidence>